<keyword evidence="3" id="KW-0813">Transport</keyword>
<feature type="transmembrane region" description="Helical" evidence="8">
    <location>
        <begin position="118"/>
        <end position="141"/>
    </location>
</feature>
<feature type="transmembrane region" description="Helical" evidence="8">
    <location>
        <begin position="169"/>
        <end position="190"/>
    </location>
</feature>
<protein>
    <submittedName>
        <fullName evidence="9">High-affinity choline transport protein (BCCT-family transporter)</fullName>
    </submittedName>
</protein>
<accession>A0A2X3KGK2</accession>
<feature type="transmembrane region" description="Helical" evidence="8">
    <location>
        <begin position="296"/>
        <end position="315"/>
    </location>
</feature>
<feature type="transmembrane region" description="Helical" evidence="8">
    <location>
        <begin position="210"/>
        <end position="228"/>
    </location>
</feature>
<dbReference type="Proteomes" id="UP000250991">
    <property type="component" value="Unassembled WGS sequence"/>
</dbReference>
<reference evidence="9 10" key="1">
    <citation type="submission" date="2018-06" db="EMBL/GenBank/DDBJ databases">
        <authorList>
            <consortium name="Pathogen Informatics"/>
            <person name="Doyle S."/>
        </authorList>
    </citation>
    <scope>NUCLEOTIDE SEQUENCE [LARGE SCALE GENOMIC DNA]</scope>
    <source>
        <strain evidence="9 10">NCTC8009</strain>
    </source>
</reference>
<keyword evidence="6 8" id="KW-1133">Transmembrane helix</keyword>
<comment type="similarity">
    <text evidence="2">Belongs to the BCCT transporter (TC 2.A.15) family.</text>
</comment>
<dbReference type="GO" id="GO:0022857">
    <property type="term" value="F:transmembrane transporter activity"/>
    <property type="evidence" value="ECO:0007669"/>
    <property type="project" value="InterPro"/>
</dbReference>
<evidence type="ECO:0000256" key="7">
    <source>
        <dbReference type="ARBA" id="ARBA00023136"/>
    </source>
</evidence>
<dbReference type="PANTHER" id="PTHR30047">
    <property type="entry name" value="HIGH-AFFINITY CHOLINE TRANSPORT PROTEIN-RELATED"/>
    <property type="match status" value="1"/>
</dbReference>
<dbReference type="PANTHER" id="PTHR30047:SF7">
    <property type="entry name" value="HIGH-AFFINITY CHOLINE TRANSPORT PROTEIN"/>
    <property type="match status" value="1"/>
</dbReference>
<evidence type="ECO:0000313" key="10">
    <source>
        <dbReference type="Proteomes" id="UP000250991"/>
    </source>
</evidence>
<evidence type="ECO:0000256" key="2">
    <source>
        <dbReference type="ARBA" id="ARBA00005658"/>
    </source>
</evidence>
<evidence type="ECO:0000256" key="6">
    <source>
        <dbReference type="ARBA" id="ARBA00022989"/>
    </source>
</evidence>
<feature type="transmembrane region" description="Helical" evidence="8">
    <location>
        <begin position="66"/>
        <end position="90"/>
    </location>
</feature>
<dbReference type="GO" id="GO:0005886">
    <property type="term" value="C:plasma membrane"/>
    <property type="evidence" value="ECO:0007669"/>
    <property type="project" value="UniProtKB-SubCell"/>
</dbReference>
<keyword evidence="7 8" id="KW-0472">Membrane</keyword>
<dbReference type="STRING" id="585034.ECIAI1_0311"/>
<dbReference type="AlphaFoldDB" id="A0A2X3KGK2"/>
<evidence type="ECO:0000256" key="3">
    <source>
        <dbReference type="ARBA" id="ARBA00022448"/>
    </source>
</evidence>
<dbReference type="Pfam" id="PF02028">
    <property type="entry name" value="BCCT"/>
    <property type="match status" value="1"/>
</dbReference>
<evidence type="ECO:0000256" key="4">
    <source>
        <dbReference type="ARBA" id="ARBA00022475"/>
    </source>
</evidence>
<feature type="transmembrane region" description="Helical" evidence="8">
    <location>
        <begin position="31"/>
        <end position="54"/>
    </location>
</feature>
<proteinExistence type="inferred from homology"/>
<keyword evidence="4" id="KW-1003">Cell membrane</keyword>
<organism evidence="9 10">
    <name type="scientific">Escherichia coli</name>
    <dbReference type="NCBI Taxonomy" id="562"/>
    <lineage>
        <taxon>Bacteria</taxon>
        <taxon>Pseudomonadati</taxon>
        <taxon>Pseudomonadota</taxon>
        <taxon>Gammaproteobacteria</taxon>
        <taxon>Enterobacterales</taxon>
        <taxon>Enterobacteriaceae</taxon>
        <taxon>Escherichia</taxon>
    </lineage>
</organism>
<name>A0A2X3KGK2_ECOLX</name>
<feature type="transmembrane region" description="Helical" evidence="8">
    <location>
        <begin position="240"/>
        <end position="265"/>
    </location>
</feature>
<sequence length="329" mass="35893">MLFSLTTILFRDFSALWIGRTLDWVSKTFGWYYLLAATLYIVFVVCIACSRFGSVKLGPEQSKPEFSLLSWAAMLFAAGIGIDLMFFSVAEPVTQYMQPPEGAGQTIEAARQAMVWTLFHYGLTGWSMYALMGMALGYFSYRYNLPLTIRSALYPIFGKRINGPIGHSVDIAAVIGTIFGIATTLGIGVVQLNYGLSVLFDIPDSMAAKAALIALSVIIATISVTSGVDKGIRVLSELNVALALGLILFVLFMGDTSFLLNALVLNVGDYVNRFMGMTLNSFAFDRPVEWMNKLDALLLGMVGGMVAFVGCSWRVSRVGVPFASSCWAR</sequence>
<evidence type="ECO:0000256" key="5">
    <source>
        <dbReference type="ARBA" id="ARBA00022692"/>
    </source>
</evidence>
<evidence type="ECO:0000256" key="8">
    <source>
        <dbReference type="SAM" id="Phobius"/>
    </source>
</evidence>
<gene>
    <name evidence="9" type="primary">betT_4</name>
    <name evidence="9" type="ORF">NCTC8009_07126</name>
</gene>
<dbReference type="EMBL" id="UARW01000010">
    <property type="protein sequence ID" value="SQD06531.1"/>
    <property type="molecule type" value="Genomic_DNA"/>
</dbReference>
<keyword evidence="5 8" id="KW-0812">Transmembrane</keyword>
<dbReference type="InterPro" id="IPR000060">
    <property type="entry name" value="BCCT_transptr"/>
</dbReference>
<evidence type="ECO:0000256" key="1">
    <source>
        <dbReference type="ARBA" id="ARBA00004651"/>
    </source>
</evidence>
<comment type="subcellular location">
    <subcellularLocation>
        <location evidence="1">Cell membrane</location>
        <topology evidence="1">Multi-pass membrane protein</topology>
    </subcellularLocation>
</comment>
<evidence type="ECO:0000313" key="9">
    <source>
        <dbReference type="EMBL" id="SQD06531.1"/>
    </source>
</evidence>